<protein>
    <recommendedName>
        <fullName evidence="3">Pentatricopeptide repeat domain-containing protein</fullName>
    </recommendedName>
</protein>
<comment type="caution">
    <text evidence="1">The sequence shown here is derived from an EMBL/GenBank/DDBJ whole genome shotgun (WGS) entry which is preliminary data.</text>
</comment>
<reference evidence="2" key="1">
    <citation type="submission" date="2019-06" db="EMBL/GenBank/DDBJ databases">
        <title>Draft genome sequence of the griseofulvin-producing fungus Xylaria cubensis strain G536.</title>
        <authorList>
            <person name="Mead M.E."/>
            <person name="Raja H.A."/>
            <person name="Steenwyk J.L."/>
            <person name="Knowles S.L."/>
            <person name="Oberlies N.H."/>
            <person name="Rokas A."/>
        </authorList>
    </citation>
    <scope>NUCLEOTIDE SEQUENCE [LARGE SCALE GENOMIC DNA]</scope>
    <source>
        <strain evidence="2">G536</strain>
    </source>
</reference>
<organism evidence="1 2">
    <name type="scientific">Xylaria flabelliformis</name>
    <dbReference type="NCBI Taxonomy" id="2512241"/>
    <lineage>
        <taxon>Eukaryota</taxon>
        <taxon>Fungi</taxon>
        <taxon>Dikarya</taxon>
        <taxon>Ascomycota</taxon>
        <taxon>Pezizomycotina</taxon>
        <taxon>Sordariomycetes</taxon>
        <taxon>Xylariomycetidae</taxon>
        <taxon>Xylariales</taxon>
        <taxon>Xylariaceae</taxon>
        <taxon>Xylaria</taxon>
    </lineage>
</organism>
<dbReference type="STRING" id="2512241.A0A553HZL2"/>
<dbReference type="Proteomes" id="UP000319160">
    <property type="component" value="Unassembled WGS sequence"/>
</dbReference>
<evidence type="ECO:0008006" key="3">
    <source>
        <dbReference type="Google" id="ProtNLM"/>
    </source>
</evidence>
<dbReference type="AlphaFoldDB" id="A0A553HZL2"/>
<evidence type="ECO:0000313" key="1">
    <source>
        <dbReference type="EMBL" id="TRX93390.1"/>
    </source>
</evidence>
<keyword evidence="2" id="KW-1185">Reference proteome</keyword>
<sequence>MSLGVRSLWRARPCVSLVQGLSSVPRESWNLLFASKIQSRCWLSSAAESPSLAEGHEYAISRKTVTSTSSSHTTALRRLSPRRLMKRQAPRPHAVMIRRPIRYSDRLGSQRSLRKHVVSMRRQALYDHVRNALEKSASDWRTTLDLMIRHTPKFGEILDFKVGIGKGTAAQARATLSELDTNIWQIQRKHHCKIHIESGFQGDEPLILSLSGTSVSVRESLFEIVRAVGKVSAVRVLDPALQISSPEIWKGINQGYLPIQLLSDKESASEEDIVTVYGHNADFVRMAQPPKHKPYQLTIRADEIPRPTFWTKSSFEQYVAKLVLARVPTHLHKSLYPTGLDHQSTVVQLLTRLFTSEGLRAAVSVTALKLALRYIHTPGPMFRPAARTIFNQVQLQHLPLDAEVFQTFLTSASRASDLDNFSSVLRAMLRRGHYVRAETWTAFLTMIQDPQIKLYIMKRMRSRSLQHLRPILEELGRQNVMLDIERRASTEMSVQQLLHAQDRQYGPSWLDTITLNKMIDVIGAHGNLRACHELLDSVDHHHRARPDQYTLNTMITHTKSIRQKIALLSRWPGIEPDDVTYKLLFQVAWRQRLPNMLRVTWRYGAFANLTSSHMRHTLTKLMHSEPVLSNNRAFMKAWEDIILGRSELVASRLLDPDGSRGFGAKQLMDKYIEDAGKLRPLVRLEIKLQEAYDMDMKIHKLSKEGVEVSSSMRENLTVDIPLGIKQKKA</sequence>
<name>A0A553HZL2_9PEZI</name>
<dbReference type="OrthoDB" id="185373at2759"/>
<accession>A0A553HZL2</accession>
<dbReference type="Gene3D" id="1.25.40.10">
    <property type="entry name" value="Tetratricopeptide repeat domain"/>
    <property type="match status" value="1"/>
</dbReference>
<dbReference type="InterPro" id="IPR011990">
    <property type="entry name" value="TPR-like_helical_dom_sf"/>
</dbReference>
<dbReference type="EMBL" id="VFLP01000029">
    <property type="protein sequence ID" value="TRX93390.1"/>
    <property type="molecule type" value="Genomic_DNA"/>
</dbReference>
<gene>
    <name evidence="1" type="ORF">FHL15_005665</name>
</gene>
<proteinExistence type="predicted"/>
<evidence type="ECO:0000313" key="2">
    <source>
        <dbReference type="Proteomes" id="UP000319160"/>
    </source>
</evidence>